<dbReference type="NCBIfam" id="NF005913">
    <property type="entry name" value="PRK07906.1"/>
    <property type="match status" value="1"/>
</dbReference>
<dbReference type="SUPFAM" id="SSF55031">
    <property type="entry name" value="Bacterial exopeptidase dimerisation domain"/>
    <property type="match status" value="1"/>
</dbReference>
<protein>
    <submittedName>
        <fullName evidence="7">Acetylornithine deacetylase/succinyl-diaminopimelate desuccinylase-like protein</fullName>
    </submittedName>
</protein>
<dbReference type="Gene3D" id="3.40.630.10">
    <property type="entry name" value="Zn peptidases"/>
    <property type="match status" value="1"/>
</dbReference>
<comment type="similarity">
    <text evidence="2">Belongs to the peptidase M20A family.</text>
</comment>
<evidence type="ECO:0000313" key="8">
    <source>
        <dbReference type="Proteomes" id="UP001519290"/>
    </source>
</evidence>
<dbReference type="PANTHER" id="PTHR43808">
    <property type="entry name" value="ACETYLORNITHINE DEACETYLASE"/>
    <property type="match status" value="1"/>
</dbReference>
<evidence type="ECO:0000256" key="5">
    <source>
        <dbReference type="ARBA" id="ARBA00022833"/>
    </source>
</evidence>
<sequence length="453" mass="49189">MPIADPTAEELVQLQDEAVEFTRELIRIDTTNFGGNDPATWGRGETEAAEFVVAKLREVGLRPEVHESAPGRPSVFARMPGRDSSRGGLILHGHLDVVPARAEDWSVDPFGAEISDGMIYGRGAVDMKDMVAMVLALARHLARTGQTPPRDLLFAFFADEENRGIWGSEWIVEHRPELFDGMSEAISEVGGYSITLPEKDTGQDVRAYLLQTAEKGLVWGHLRATGRAGHGSVPNHENAIVRLSRAIAAIDDHVFPTEYIASVRSLFDGVTEITGIGWDEDDIASFLPLLGGARQFVSGTLSDSTNLTMLDAGYKGNVIPQTAEATFDARFLPGHQDELLALLDRLTGEHVEVIVDDIGNSVDSPREGALVDVMTRSIQAEDPGSRVLPYCLSGGTDNKALSRELGITGYGFAPLQLPADLDFAPLFHGVDERVPVEAVRFGARVLLRLARDC</sequence>
<dbReference type="SUPFAM" id="SSF53187">
    <property type="entry name" value="Zn-dependent exopeptidases"/>
    <property type="match status" value="1"/>
</dbReference>
<comment type="cofactor">
    <cofactor evidence="1">
        <name>Zn(2+)</name>
        <dbReference type="ChEBI" id="CHEBI:29105"/>
    </cofactor>
</comment>
<gene>
    <name evidence="7" type="ORF">JOF43_001120</name>
</gene>
<evidence type="ECO:0000259" key="6">
    <source>
        <dbReference type="Pfam" id="PF07687"/>
    </source>
</evidence>
<dbReference type="InterPro" id="IPR036264">
    <property type="entry name" value="Bact_exopeptidase_dim_dom"/>
</dbReference>
<evidence type="ECO:0000256" key="3">
    <source>
        <dbReference type="ARBA" id="ARBA00022723"/>
    </source>
</evidence>
<name>A0ABS4WY88_9MICO</name>
<dbReference type="InterPro" id="IPR050072">
    <property type="entry name" value="Peptidase_M20A"/>
</dbReference>
<dbReference type="InterPro" id="IPR002933">
    <property type="entry name" value="Peptidase_M20"/>
</dbReference>
<dbReference type="Proteomes" id="UP001519290">
    <property type="component" value="Unassembled WGS sequence"/>
</dbReference>
<feature type="domain" description="Peptidase M20 dimerisation" evidence="6">
    <location>
        <begin position="212"/>
        <end position="338"/>
    </location>
</feature>
<keyword evidence="5" id="KW-0862">Zinc</keyword>
<evidence type="ECO:0000256" key="2">
    <source>
        <dbReference type="ARBA" id="ARBA00006247"/>
    </source>
</evidence>
<dbReference type="Pfam" id="PF01546">
    <property type="entry name" value="Peptidase_M20"/>
    <property type="match status" value="1"/>
</dbReference>
<dbReference type="Gene3D" id="1.10.150.900">
    <property type="match status" value="1"/>
</dbReference>
<evidence type="ECO:0000256" key="4">
    <source>
        <dbReference type="ARBA" id="ARBA00022801"/>
    </source>
</evidence>
<dbReference type="PANTHER" id="PTHR43808:SF8">
    <property type="entry name" value="PEPTIDASE M20 DIMERISATION DOMAIN-CONTAINING PROTEIN"/>
    <property type="match status" value="1"/>
</dbReference>
<dbReference type="InterPro" id="IPR011650">
    <property type="entry name" value="Peptidase_M20_dimer"/>
</dbReference>
<evidence type="ECO:0000313" key="7">
    <source>
        <dbReference type="EMBL" id="MBP2381163.1"/>
    </source>
</evidence>
<keyword evidence="8" id="KW-1185">Reference proteome</keyword>
<accession>A0ABS4WY88</accession>
<organism evidence="7 8">
    <name type="scientific">Brachybacterium sacelli</name>
    <dbReference type="NCBI Taxonomy" id="173364"/>
    <lineage>
        <taxon>Bacteria</taxon>
        <taxon>Bacillati</taxon>
        <taxon>Actinomycetota</taxon>
        <taxon>Actinomycetes</taxon>
        <taxon>Micrococcales</taxon>
        <taxon>Dermabacteraceae</taxon>
        <taxon>Brachybacterium</taxon>
    </lineage>
</organism>
<keyword evidence="4" id="KW-0378">Hydrolase</keyword>
<reference evidence="7 8" key="1">
    <citation type="submission" date="2021-03" db="EMBL/GenBank/DDBJ databases">
        <title>Sequencing the genomes of 1000 actinobacteria strains.</title>
        <authorList>
            <person name="Klenk H.-P."/>
        </authorList>
    </citation>
    <scope>NUCLEOTIDE SEQUENCE [LARGE SCALE GENOMIC DNA]</scope>
    <source>
        <strain evidence="7 8">DSM 14566</strain>
    </source>
</reference>
<comment type="caution">
    <text evidence="7">The sequence shown here is derived from an EMBL/GenBank/DDBJ whole genome shotgun (WGS) entry which is preliminary data.</text>
</comment>
<dbReference type="EMBL" id="JAGIOD010000001">
    <property type="protein sequence ID" value="MBP2381163.1"/>
    <property type="molecule type" value="Genomic_DNA"/>
</dbReference>
<keyword evidence="3" id="KW-0479">Metal-binding</keyword>
<evidence type="ECO:0000256" key="1">
    <source>
        <dbReference type="ARBA" id="ARBA00001947"/>
    </source>
</evidence>
<proteinExistence type="inferred from homology"/>
<dbReference type="RefSeq" id="WP_209900120.1">
    <property type="nucleotide sequence ID" value="NZ_BAAAJW010000018.1"/>
</dbReference>
<dbReference type="Gene3D" id="3.30.70.360">
    <property type="match status" value="1"/>
</dbReference>
<dbReference type="Pfam" id="PF07687">
    <property type="entry name" value="M20_dimer"/>
    <property type="match status" value="1"/>
</dbReference>